<feature type="transmembrane region" description="Helical" evidence="7">
    <location>
        <begin position="171"/>
        <end position="190"/>
    </location>
</feature>
<evidence type="ECO:0000256" key="3">
    <source>
        <dbReference type="ARBA" id="ARBA00022475"/>
    </source>
</evidence>
<keyword evidence="11" id="KW-1185">Reference proteome</keyword>
<feature type="transmembrane region" description="Helical" evidence="7">
    <location>
        <begin position="139"/>
        <end position="159"/>
    </location>
</feature>
<evidence type="ECO:0000256" key="8">
    <source>
        <dbReference type="SAM" id="MobiDB-lite"/>
    </source>
</evidence>
<feature type="domain" description="VTT" evidence="9">
    <location>
        <begin position="34"/>
        <end position="159"/>
    </location>
</feature>
<sequence>MIDWMQLAEDLITSPWLYLVLAAVSMLDSFLPLIPSEPVIVVAGVYAAGGETSLAACIAATALGAFLGDLVPCALGRLVAGRFAKRLRPGTKRRRAHDWIAGELEARGGYVLITSRFIPFGRYLVTVSAGMVGYPWRKYVFFAVFAGLCWSSYTVLIGYVGGTLFQENDLVAVGVGLGLAFLLSGVIEAVRHVRRRRAPAAGPEPAPRVSLTKGSDPRIPLTGTYTEP</sequence>
<reference evidence="10 11" key="1">
    <citation type="submission" date="2021-10" db="EMBL/GenBank/DDBJ databases">
        <title>Streptomyces gossypii sp. nov., isolated from soil collected from cotton field.</title>
        <authorList>
            <person name="Ge X."/>
            <person name="Chen X."/>
            <person name="Liu W."/>
        </authorList>
    </citation>
    <scope>NUCLEOTIDE SEQUENCE [LARGE SCALE GENOMIC DNA]</scope>
    <source>
        <strain evidence="10 11">N2-109</strain>
    </source>
</reference>
<dbReference type="Proteomes" id="UP001156389">
    <property type="component" value="Unassembled WGS sequence"/>
</dbReference>
<feature type="transmembrane region" description="Helical" evidence="7">
    <location>
        <begin position="53"/>
        <end position="80"/>
    </location>
</feature>
<evidence type="ECO:0000256" key="6">
    <source>
        <dbReference type="ARBA" id="ARBA00023136"/>
    </source>
</evidence>
<dbReference type="RefSeq" id="WP_260218916.1">
    <property type="nucleotide sequence ID" value="NZ_JAJAGO010000007.1"/>
</dbReference>
<keyword evidence="6 7" id="KW-0472">Membrane</keyword>
<comment type="caution">
    <text evidence="10">The sequence shown here is derived from an EMBL/GenBank/DDBJ whole genome shotgun (WGS) entry which is preliminary data.</text>
</comment>
<evidence type="ECO:0000259" key="9">
    <source>
        <dbReference type="Pfam" id="PF09335"/>
    </source>
</evidence>
<evidence type="ECO:0000256" key="5">
    <source>
        <dbReference type="ARBA" id="ARBA00022989"/>
    </source>
</evidence>
<comment type="subcellular location">
    <subcellularLocation>
        <location evidence="1 7">Cell membrane</location>
        <topology evidence="1 7">Multi-pass membrane protein</topology>
    </subcellularLocation>
</comment>
<dbReference type="PANTHER" id="PTHR30353">
    <property type="entry name" value="INNER MEMBRANE PROTEIN DEDA-RELATED"/>
    <property type="match status" value="1"/>
</dbReference>
<keyword evidence="5 7" id="KW-1133">Transmembrane helix</keyword>
<dbReference type="EMBL" id="JAJAGO010000007">
    <property type="protein sequence ID" value="MCT2591601.1"/>
    <property type="molecule type" value="Genomic_DNA"/>
</dbReference>
<feature type="compositionally biased region" description="Low complexity" evidence="8">
    <location>
        <begin position="199"/>
        <end position="209"/>
    </location>
</feature>
<proteinExistence type="inferred from homology"/>
<gene>
    <name evidence="10" type="ORF">LHJ74_17135</name>
</gene>
<feature type="region of interest" description="Disordered" evidence="8">
    <location>
        <begin position="198"/>
        <end position="228"/>
    </location>
</feature>
<comment type="similarity">
    <text evidence="2 7">Belongs to the DedA family.</text>
</comment>
<feature type="transmembrane region" description="Helical" evidence="7">
    <location>
        <begin position="12"/>
        <end position="33"/>
    </location>
</feature>
<dbReference type="Pfam" id="PF09335">
    <property type="entry name" value="VTT_dom"/>
    <property type="match status" value="1"/>
</dbReference>
<evidence type="ECO:0000256" key="2">
    <source>
        <dbReference type="ARBA" id="ARBA00010792"/>
    </source>
</evidence>
<protein>
    <submittedName>
        <fullName evidence="10">DedA family protein</fullName>
    </submittedName>
</protein>
<organism evidence="10 11">
    <name type="scientific">Streptomyces gossypii</name>
    <dbReference type="NCBI Taxonomy" id="2883101"/>
    <lineage>
        <taxon>Bacteria</taxon>
        <taxon>Bacillati</taxon>
        <taxon>Actinomycetota</taxon>
        <taxon>Actinomycetes</taxon>
        <taxon>Kitasatosporales</taxon>
        <taxon>Streptomycetaceae</taxon>
        <taxon>Streptomyces</taxon>
    </lineage>
</organism>
<keyword evidence="4 7" id="KW-0812">Transmembrane</keyword>
<evidence type="ECO:0000256" key="7">
    <source>
        <dbReference type="RuleBase" id="RU367016"/>
    </source>
</evidence>
<evidence type="ECO:0000313" key="11">
    <source>
        <dbReference type="Proteomes" id="UP001156389"/>
    </source>
</evidence>
<dbReference type="InterPro" id="IPR032816">
    <property type="entry name" value="VTT_dom"/>
</dbReference>
<keyword evidence="3 7" id="KW-1003">Cell membrane</keyword>
<dbReference type="PANTHER" id="PTHR30353:SF0">
    <property type="entry name" value="TRANSMEMBRANE PROTEIN"/>
    <property type="match status" value="1"/>
</dbReference>
<evidence type="ECO:0000313" key="10">
    <source>
        <dbReference type="EMBL" id="MCT2591601.1"/>
    </source>
</evidence>
<evidence type="ECO:0000256" key="4">
    <source>
        <dbReference type="ARBA" id="ARBA00022692"/>
    </source>
</evidence>
<evidence type="ECO:0000256" key="1">
    <source>
        <dbReference type="ARBA" id="ARBA00004651"/>
    </source>
</evidence>
<dbReference type="InterPro" id="IPR032818">
    <property type="entry name" value="DedA-like"/>
</dbReference>
<name>A0ABT2JUU4_9ACTN</name>
<accession>A0ABT2JUU4</accession>